<keyword evidence="4" id="KW-0808">Transferase</keyword>
<dbReference type="PANTHER" id="PTHR30576:SF8">
    <property type="entry name" value="UNDECAPRENYL-PHOSPHATE GALACTOSE PHOSPHOTRANSFERASE"/>
    <property type="match status" value="1"/>
</dbReference>
<keyword evidence="5" id="KW-1185">Reference proteome</keyword>
<dbReference type="PANTHER" id="PTHR30576">
    <property type="entry name" value="COLANIC BIOSYNTHESIS UDP-GLUCOSE LIPID CARRIER TRANSFERASE"/>
    <property type="match status" value="1"/>
</dbReference>
<dbReference type="EMBL" id="NMVO01000015">
    <property type="protein sequence ID" value="OYO11782.1"/>
    <property type="molecule type" value="Genomic_DNA"/>
</dbReference>
<feature type="transmembrane region" description="Helical" evidence="2">
    <location>
        <begin position="22"/>
        <end position="44"/>
    </location>
</feature>
<protein>
    <submittedName>
        <fullName evidence="4">UDP-galactose phosphate transferase</fullName>
    </submittedName>
</protein>
<feature type="domain" description="Bacterial sugar transferase" evidence="3">
    <location>
        <begin position="17"/>
        <end position="188"/>
    </location>
</feature>
<reference evidence="4 5" key="1">
    <citation type="submission" date="2017-07" db="EMBL/GenBank/DDBJ databases">
        <title>Draft whole genome sequences of clinical Proprionibacteriaceae strains.</title>
        <authorList>
            <person name="Bernier A.-M."/>
            <person name="Bernard K."/>
            <person name="Domingo M.-C."/>
        </authorList>
    </citation>
    <scope>NUCLEOTIDE SEQUENCE [LARGE SCALE GENOMIC DNA]</scope>
    <source>
        <strain evidence="4 5">NML 030167</strain>
    </source>
</reference>
<dbReference type="OrthoDB" id="9808602at2"/>
<gene>
    <name evidence="4" type="ORF">CGZ94_15375</name>
</gene>
<keyword evidence="2" id="KW-0472">Membrane</keyword>
<dbReference type="InterPro" id="IPR003362">
    <property type="entry name" value="Bact_transf"/>
</dbReference>
<dbReference type="Pfam" id="PF02397">
    <property type="entry name" value="Bac_transf"/>
    <property type="match status" value="1"/>
</dbReference>
<dbReference type="Proteomes" id="UP000215896">
    <property type="component" value="Unassembled WGS sequence"/>
</dbReference>
<evidence type="ECO:0000313" key="4">
    <source>
        <dbReference type="EMBL" id="OYO11782.1"/>
    </source>
</evidence>
<sequence length="208" mass="23560">MVRWVAEGWVVIYDRLKRTFDIAASCAGLVLTAPLQVGIAAAVLKIHGRPVLFRQPRPGKDGEVFELLKFRTMLEPDATHRTDAERLTRFGILLRSLSLDELPSLWNVLRGEMSLVGPRPLLVDYLPLYDARQARRHEVRPGITGWAQINGRNSTPWEQRLELDVEYVENRSLTLDARILLGTVLTVLRRQGINAEGEATVARFQGNR</sequence>
<keyword evidence="2" id="KW-1133">Transmembrane helix</keyword>
<accession>A0A255G8K2</accession>
<dbReference type="GO" id="GO:0016780">
    <property type="term" value="F:phosphotransferase activity, for other substituted phosphate groups"/>
    <property type="evidence" value="ECO:0007669"/>
    <property type="project" value="TreeGrafter"/>
</dbReference>
<evidence type="ECO:0000256" key="2">
    <source>
        <dbReference type="SAM" id="Phobius"/>
    </source>
</evidence>
<evidence type="ECO:0000313" key="5">
    <source>
        <dbReference type="Proteomes" id="UP000215896"/>
    </source>
</evidence>
<evidence type="ECO:0000259" key="3">
    <source>
        <dbReference type="Pfam" id="PF02397"/>
    </source>
</evidence>
<proteinExistence type="inferred from homology"/>
<evidence type="ECO:0000256" key="1">
    <source>
        <dbReference type="ARBA" id="ARBA00006464"/>
    </source>
</evidence>
<dbReference type="AlphaFoldDB" id="A0A255G8K2"/>
<name>A0A255G8K2_9ACTN</name>
<comment type="similarity">
    <text evidence="1">Belongs to the bacterial sugar transferase family.</text>
</comment>
<organism evidence="4 5">
    <name type="scientific">Enemella evansiae</name>
    <dbReference type="NCBI Taxonomy" id="2016499"/>
    <lineage>
        <taxon>Bacteria</taxon>
        <taxon>Bacillati</taxon>
        <taxon>Actinomycetota</taxon>
        <taxon>Actinomycetes</taxon>
        <taxon>Propionibacteriales</taxon>
        <taxon>Propionibacteriaceae</taxon>
        <taxon>Enemella</taxon>
    </lineage>
</organism>
<keyword evidence="2" id="KW-0812">Transmembrane</keyword>
<comment type="caution">
    <text evidence="4">The sequence shown here is derived from an EMBL/GenBank/DDBJ whole genome shotgun (WGS) entry which is preliminary data.</text>
</comment>